<accession>A0A1M5W2D9</accession>
<dbReference type="EMBL" id="FQXM01000014">
    <property type="protein sequence ID" value="SHH81607.1"/>
    <property type="molecule type" value="Genomic_DNA"/>
</dbReference>
<dbReference type="AlphaFoldDB" id="A0A1M5W2D9"/>
<name>A0A1M5W2D9_9CLOT</name>
<dbReference type="RefSeq" id="WP_073338887.1">
    <property type="nucleotide sequence ID" value="NZ_FQXM01000014.1"/>
</dbReference>
<sequence>MNYWILIKTLENKWFLGKLSEYDPKERKMKILALTNRKFYYIEKYQDSIVEAWVVEKWINLKSKNHSNLTF</sequence>
<proteinExistence type="predicted"/>
<reference evidence="1 2" key="1">
    <citation type="submission" date="2016-11" db="EMBL/GenBank/DDBJ databases">
        <authorList>
            <person name="Jaros S."/>
            <person name="Januszkiewicz K."/>
            <person name="Wedrychowicz H."/>
        </authorList>
    </citation>
    <scope>NUCLEOTIDE SEQUENCE [LARGE SCALE GENOMIC DNA]</scope>
    <source>
        <strain evidence="1 2">DSM 8605</strain>
    </source>
</reference>
<evidence type="ECO:0000313" key="1">
    <source>
        <dbReference type="EMBL" id="SHH81607.1"/>
    </source>
</evidence>
<protein>
    <submittedName>
        <fullName evidence="1">Uncharacterized protein</fullName>
    </submittedName>
</protein>
<keyword evidence="2" id="KW-1185">Reference proteome</keyword>
<gene>
    <name evidence="1" type="ORF">SAMN02745207_02639</name>
</gene>
<organism evidence="1 2">
    <name type="scientific">Clostridium grantii DSM 8605</name>
    <dbReference type="NCBI Taxonomy" id="1121316"/>
    <lineage>
        <taxon>Bacteria</taxon>
        <taxon>Bacillati</taxon>
        <taxon>Bacillota</taxon>
        <taxon>Clostridia</taxon>
        <taxon>Eubacteriales</taxon>
        <taxon>Clostridiaceae</taxon>
        <taxon>Clostridium</taxon>
    </lineage>
</organism>
<evidence type="ECO:0000313" key="2">
    <source>
        <dbReference type="Proteomes" id="UP000184447"/>
    </source>
</evidence>
<dbReference type="Proteomes" id="UP000184447">
    <property type="component" value="Unassembled WGS sequence"/>
</dbReference>